<evidence type="ECO:0000259" key="9">
    <source>
        <dbReference type="SMART" id="SM00919"/>
    </source>
</evidence>
<evidence type="ECO:0000313" key="12">
    <source>
        <dbReference type="Proteomes" id="UP000613177"/>
    </source>
</evidence>
<name>A0A8H7SSE9_9FUNG</name>
<evidence type="ECO:0000259" key="10">
    <source>
        <dbReference type="SMART" id="SM01274"/>
    </source>
</evidence>
<keyword evidence="3 7" id="KW-0479">Metal-binding</keyword>
<sequence>MNLSKSINTFSKSLGSITRPQRFNTKTGLHTQTPSSSTAVAHALKEDFARSNKTKAIDPSYSPYYNTGTLLPSTTRQKLNVYGQIPAVVETIEQQARRAIKLIRAKPTNLEKYMFMAQLRNNHTRLFYNLVNNHIEEFAPIIYTPTVGEACQKYSDIYPFLNSPGTPDGLYITLDDLPHLDNIIEGYKQRLGETPDITVITDGSRILGLGDLGMNGMPISMGKLQLYVAGAGIDPRRTLPIVLDFGTNNEHYISDEFYMGVRRKRPADAEFYDAAEKVLKSLTRAFPHILVQFEDFSSEHAFGLLKKYQDKILCFNDDIQGTGAVILSGLINAFRKVEKESNVRLRDHRIVFYGAGSAAIGVARQIQEYLQIEHGLTEDEARKVFYICDSKGLVTTDRGDRLAEHKVYYARNDNAGSQFRSLEDIVDYVKPTTLIGLSSSKNAFNQDVLARMSQINHQPIVFPLSNPLTKAECTFEDAMNATENKVVFASGTAFPAYTIPGTDQTRTPGQGNNMYMFPGLGFGAILARPTSITNRIILRASMALADSLTEEERSRGLLYPELSRIRQVSATVAAAVCDQAVQDNIATGEIKSIHRDSFDEYVQSRMWSSEIGN</sequence>
<dbReference type="GO" id="GO:0051287">
    <property type="term" value="F:NAD binding"/>
    <property type="evidence" value="ECO:0007669"/>
    <property type="project" value="InterPro"/>
</dbReference>
<comment type="caution">
    <text evidence="11">The sequence shown here is derived from an EMBL/GenBank/DDBJ whole genome shotgun (WGS) entry which is preliminary data.</text>
</comment>
<comment type="similarity">
    <text evidence="2 8">Belongs to the malic enzymes family.</text>
</comment>
<dbReference type="GO" id="GO:0046872">
    <property type="term" value="F:metal ion binding"/>
    <property type="evidence" value="ECO:0007669"/>
    <property type="project" value="UniProtKB-KW"/>
</dbReference>
<dbReference type="InterPro" id="IPR001891">
    <property type="entry name" value="Malic_OxRdtase"/>
</dbReference>
<dbReference type="GO" id="GO:0006108">
    <property type="term" value="P:malate metabolic process"/>
    <property type="evidence" value="ECO:0007669"/>
    <property type="project" value="TreeGrafter"/>
</dbReference>
<evidence type="ECO:0000256" key="6">
    <source>
        <dbReference type="PIRSR" id="PIRSR000106-2"/>
    </source>
</evidence>
<keyword evidence="12" id="KW-1185">Reference proteome</keyword>
<dbReference type="InterPro" id="IPR015884">
    <property type="entry name" value="Malic_enzyme_CS"/>
</dbReference>
<dbReference type="PROSITE" id="PS00331">
    <property type="entry name" value="MALIC_ENZYMES"/>
    <property type="match status" value="1"/>
</dbReference>
<dbReference type="Gene3D" id="3.40.50.720">
    <property type="entry name" value="NAD(P)-binding Rossmann-like Domain"/>
    <property type="match status" value="1"/>
</dbReference>
<feature type="binding site" evidence="7">
    <location>
        <position position="295"/>
    </location>
    <ligand>
        <name>a divalent metal cation</name>
        <dbReference type="ChEBI" id="CHEBI:60240"/>
    </ligand>
</feature>
<dbReference type="GO" id="GO:0005739">
    <property type="term" value="C:mitochondrion"/>
    <property type="evidence" value="ECO:0007669"/>
    <property type="project" value="TreeGrafter"/>
</dbReference>
<feature type="active site" description="Proton donor" evidence="5">
    <location>
        <position position="143"/>
    </location>
</feature>
<dbReference type="InterPro" id="IPR046346">
    <property type="entry name" value="Aminoacid_DH-like_N_sf"/>
</dbReference>
<proteinExistence type="inferred from homology"/>
<evidence type="ECO:0000256" key="2">
    <source>
        <dbReference type="ARBA" id="ARBA00008785"/>
    </source>
</evidence>
<feature type="binding site" evidence="6">
    <location>
        <position position="512"/>
    </location>
    <ligand>
        <name>(S)-malate</name>
        <dbReference type="ChEBI" id="CHEBI:15589"/>
    </ligand>
</feature>
<dbReference type="SMART" id="SM00919">
    <property type="entry name" value="Malic_M"/>
    <property type="match status" value="1"/>
</dbReference>
<dbReference type="NCBIfam" id="NF010052">
    <property type="entry name" value="PRK13529.1"/>
    <property type="match status" value="1"/>
</dbReference>
<evidence type="ECO:0000256" key="7">
    <source>
        <dbReference type="PIRSR" id="PIRSR000106-3"/>
    </source>
</evidence>
<gene>
    <name evidence="11" type="ORF">INT48_008863</name>
</gene>
<feature type="active site" description="Proton acceptor" evidence="5">
    <location>
        <position position="223"/>
    </location>
</feature>
<dbReference type="InterPro" id="IPR012302">
    <property type="entry name" value="Malic_NAD-bd"/>
</dbReference>
<dbReference type="PRINTS" id="PR00072">
    <property type="entry name" value="MALOXRDTASE"/>
</dbReference>
<protein>
    <recommendedName>
        <fullName evidence="8">Malic enzyme</fullName>
    </recommendedName>
</protein>
<dbReference type="PANTHER" id="PTHR23406:SF32">
    <property type="entry name" value="NADP-DEPENDENT MALIC ENZYME"/>
    <property type="match status" value="1"/>
</dbReference>
<dbReference type="OrthoDB" id="5365701at2759"/>
<feature type="binding site" evidence="6">
    <location>
        <position position="205"/>
    </location>
    <ligand>
        <name>(S)-malate</name>
        <dbReference type="ChEBI" id="CHEBI:15589"/>
    </ligand>
</feature>
<dbReference type="Gene3D" id="3.40.50.10380">
    <property type="entry name" value="Malic enzyme, N-terminal domain"/>
    <property type="match status" value="1"/>
</dbReference>
<reference evidence="11" key="1">
    <citation type="submission" date="2021-01" db="EMBL/GenBank/DDBJ databases">
        <title>Metabolic potential, ecology and presence of endohyphal bacteria is reflected in genomic diversity of Mucoromycotina.</title>
        <authorList>
            <person name="Muszewska A."/>
            <person name="Okrasinska A."/>
            <person name="Steczkiewicz K."/>
            <person name="Drgas O."/>
            <person name="Orlowska M."/>
            <person name="Perlinska-Lenart U."/>
            <person name="Aleksandrzak-Piekarczyk T."/>
            <person name="Szatraj K."/>
            <person name="Zielenkiewicz U."/>
            <person name="Pilsyk S."/>
            <person name="Malc E."/>
            <person name="Mieczkowski P."/>
            <person name="Kruszewska J.S."/>
            <person name="Biernat P."/>
            <person name="Pawlowska J."/>
        </authorList>
    </citation>
    <scope>NUCLEOTIDE SEQUENCE</scope>
    <source>
        <strain evidence="11">WA0000018081</strain>
    </source>
</reference>
<feature type="binding site" evidence="7">
    <location>
        <position position="318"/>
    </location>
    <ligand>
        <name>a divalent metal cation</name>
        <dbReference type="ChEBI" id="CHEBI:60240"/>
    </ligand>
</feature>
<dbReference type="AlphaFoldDB" id="A0A8H7SSE9"/>
<dbReference type="Pfam" id="PF00390">
    <property type="entry name" value="malic"/>
    <property type="match status" value="1"/>
</dbReference>
<feature type="binding site" evidence="6">
    <location>
        <position position="466"/>
    </location>
    <ligand>
        <name>(S)-malate</name>
        <dbReference type="ChEBI" id="CHEBI:15589"/>
    </ligand>
</feature>
<dbReference type="SUPFAM" id="SSF53223">
    <property type="entry name" value="Aminoacid dehydrogenase-like, N-terminal domain"/>
    <property type="match status" value="1"/>
</dbReference>
<dbReference type="InterPro" id="IPR037062">
    <property type="entry name" value="Malic_N_dom_sf"/>
</dbReference>
<feature type="domain" description="Malic enzyme N-terminal" evidence="10">
    <location>
        <begin position="120"/>
        <end position="309"/>
    </location>
</feature>
<dbReference type="Proteomes" id="UP000613177">
    <property type="component" value="Unassembled WGS sequence"/>
</dbReference>
<keyword evidence="4 8" id="KW-0560">Oxidoreductase</keyword>
<accession>A0A8H7SSE9</accession>
<dbReference type="InterPro" id="IPR012301">
    <property type="entry name" value="Malic_N_dom"/>
</dbReference>
<comment type="cofactor">
    <cofactor evidence="7">
        <name>Mg(2+)</name>
        <dbReference type="ChEBI" id="CHEBI:18420"/>
    </cofactor>
    <cofactor evidence="7">
        <name>Mn(2+)</name>
        <dbReference type="ChEBI" id="CHEBI:29035"/>
    </cofactor>
    <text evidence="7">Divalent metal cations. Prefers magnesium or manganese.</text>
</comment>
<comment type="cofactor">
    <cofactor evidence="1">
        <name>Mn(2+)</name>
        <dbReference type="ChEBI" id="CHEBI:29035"/>
    </cofactor>
</comment>
<dbReference type="EMBL" id="JAEPRE010000079">
    <property type="protein sequence ID" value="KAG2233457.1"/>
    <property type="molecule type" value="Genomic_DNA"/>
</dbReference>
<feature type="binding site" evidence="7">
    <location>
        <position position="294"/>
    </location>
    <ligand>
        <name>a divalent metal cation</name>
        <dbReference type="ChEBI" id="CHEBI:60240"/>
    </ligand>
</feature>
<feature type="domain" description="Malic enzyme NAD-binding" evidence="9">
    <location>
        <begin position="319"/>
        <end position="581"/>
    </location>
</feature>
<dbReference type="Pfam" id="PF03949">
    <property type="entry name" value="Malic_M"/>
    <property type="match status" value="1"/>
</dbReference>
<evidence type="ECO:0000256" key="4">
    <source>
        <dbReference type="ARBA" id="ARBA00023002"/>
    </source>
</evidence>
<evidence type="ECO:0000256" key="1">
    <source>
        <dbReference type="ARBA" id="ARBA00001936"/>
    </source>
</evidence>
<dbReference type="InterPro" id="IPR036291">
    <property type="entry name" value="NAD(P)-bd_dom_sf"/>
</dbReference>
<evidence type="ECO:0000256" key="3">
    <source>
        <dbReference type="ARBA" id="ARBA00022723"/>
    </source>
</evidence>
<evidence type="ECO:0000256" key="5">
    <source>
        <dbReference type="PIRSR" id="PIRSR000106-1"/>
    </source>
</evidence>
<organism evidence="11 12">
    <name type="scientific">Thamnidium elegans</name>
    <dbReference type="NCBI Taxonomy" id="101142"/>
    <lineage>
        <taxon>Eukaryota</taxon>
        <taxon>Fungi</taxon>
        <taxon>Fungi incertae sedis</taxon>
        <taxon>Mucoromycota</taxon>
        <taxon>Mucoromycotina</taxon>
        <taxon>Mucoromycetes</taxon>
        <taxon>Mucorales</taxon>
        <taxon>Mucorineae</taxon>
        <taxon>Mucoraceae</taxon>
        <taxon>Thamnidium</taxon>
    </lineage>
</organism>
<dbReference type="FunFam" id="3.40.50.720:FF:000182">
    <property type="entry name" value="NAD-dependent malic enzyme"/>
    <property type="match status" value="1"/>
</dbReference>
<dbReference type="PIRSF" id="PIRSF000106">
    <property type="entry name" value="ME"/>
    <property type="match status" value="1"/>
</dbReference>
<evidence type="ECO:0000256" key="8">
    <source>
        <dbReference type="RuleBase" id="RU003426"/>
    </source>
</evidence>
<dbReference type="SMART" id="SM01274">
    <property type="entry name" value="malic"/>
    <property type="match status" value="1"/>
</dbReference>
<dbReference type="GO" id="GO:0004471">
    <property type="term" value="F:malate dehydrogenase (decarboxylating) (NAD+) activity"/>
    <property type="evidence" value="ECO:0007669"/>
    <property type="project" value="TreeGrafter"/>
</dbReference>
<dbReference type="PANTHER" id="PTHR23406">
    <property type="entry name" value="MALIC ENZYME-RELATED"/>
    <property type="match status" value="1"/>
</dbReference>
<dbReference type="SUPFAM" id="SSF51735">
    <property type="entry name" value="NAD(P)-binding Rossmann-fold domains"/>
    <property type="match status" value="1"/>
</dbReference>
<evidence type="ECO:0000313" key="11">
    <source>
        <dbReference type="EMBL" id="KAG2233457.1"/>
    </source>
</evidence>